<keyword evidence="4" id="KW-1185">Reference proteome</keyword>
<dbReference type="NCBIfam" id="TIGR01845">
    <property type="entry name" value="outer_NodT"/>
    <property type="match status" value="1"/>
</dbReference>
<evidence type="ECO:0000256" key="2">
    <source>
        <dbReference type="RuleBase" id="RU362097"/>
    </source>
</evidence>
<dbReference type="Gene3D" id="2.20.200.10">
    <property type="entry name" value="Outer membrane efflux proteins (OEP)"/>
    <property type="match status" value="1"/>
</dbReference>
<dbReference type="SUPFAM" id="SSF56954">
    <property type="entry name" value="Outer membrane efflux proteins (OEP)"/>
    <property type="match status" value="1"/>
</dbReference>
<dbReference type="InterPro" id="IPR003423">
    <property type="entry name" value="OMP_efflux"/>
</dbReference>
<organism evidence="3 4">
    <name type="scientific">Noviherbaspirillum saxi</name>
    <dbReference type="NCBI Taxonomy" id="2320863"/>
    <lineage>
        <taxon>Bacteria</taxon>
        <taxon>Pseudomonadati</taxon>
        <taxon>Pseudomonadota</taxon>
        <taxon>Betaproteobacteria</taxon>
        <taxon>Burkholderiales</taxon>
        <taxon>Oxalobacteraceae</taxon>
        <taxon>Noviherbaspirillum</taxon>
    </lineage>
</organism>
<dbReference type="EMBL" id="QYUO01000001">
    <property type="protein sequence ID" value="RJF99961.1"/>
    <property type="molecule type" value="Genomic_DNA"/>
</dbReference>
<dbReference type="Proteomes" id="UP000265955">
    <property type="component" value="Unassembled WGS sequence"/>
</dbReference>
<dbReference type="GO" id="GO:0015562">
    <property type="term" value="F:efflux transmembrane transporter activity"/>
    <property type="evidence" value="ECO:0007669"/>
    <property type="project" value="InterPro"/>
</dbReference>
<dbReference type="PANTHER" id="PTHR30203:SF29">
    <property type="entry name" value="PROTEIN CYAE"/>
    <property type="match status" value="1"/>
</dbReference>
<evidence type="ECO:0000256" key="1">
    <source>
        <dbReference type="ARBA" id="ARBA00007613"/>
    </source>
</evidence>
<keyword evidence="2" id="KW-0449">Lipoprotein</keyword>
<protein>
    <submittedName>
        <fullName evidence="3">Efflux transporter outer membrane subunit</fullName>
    </submittedName>
</protein>
<dbReference type="Gene3D" id="1.20.1600.10">
    <property type="entry name" value="Outer membrane efflux proteins (OEP)"/>
    <property type="match status" value="1"/>
</dbReference>
<feature type="chain" id="PRO_5017103853" evidence="2">
    <location>
        <begin position="21"/>
        <end position="464"/>
    </location>
</feature>
<evidence type="ECO:0000313" key="3">
    <source>
        <dbReference type="EMBL" id="RJF99961.1"/>
    </source>
</evidence>
<sequence>MNIFQAIALACLTPLLTACAIQPVPTKVDANPPAQWHAPLPHDGNPHKLAEWWNQHNDPLLTELIAAAQEASPTVSAASARIAQARANRVAAAAALLPTADASLSATRARSQPPTPTGSALQAGMQTAWEIDLFGGNRAGRTAAEERLAGAEAGWHEARVSVAAELASQYYSLRSCELLLAIARSDAGSRAETARLAKLSAEAGFQSPANAALARASAADANSRATQQQAQCELDVKALVALTAISETPLRQRLGAMSAVLPQSFMLSVDRLPANVLAQRPDIFNTEREVAAASADLGSAQAQRYPRLTLSGSLGATRFRTGGAEVDLTTWSIGPLALSVPVFDGGRRIAIAEAARARYDDAVVRYRAQVRQAVREVEQALVSLQSTSSRSDDARIAAEGYRRSFAATEALYGGGLASLVELEESRRTRLAAELAVVSLQRERIAAWIALYRAAGGGWNAIAQP</sequence>
<dbReference type="Pfam" id="PF02321">
    <property type="entry name" value="OEP"/>
    <property type="match status" value="2"/>
</dbReference>
<dbReference type="AlphaFoldDB" id="A0A3A3G0H0"/>
<keyword evidence="2" id="KW-0564">Palmitate</keyword>
<comment type="similarity">
    <text evidence="1 2">Belongs to the outer membrane factor (OMF) (TC 1.B.17) family.</text>
</comment>
<keyword evidence="2" id="KW-1134">Transmembrane beta strand</keyword>
<accession>A0A3A3G0H0</accession>
<proteinExistence type="inferred from homology"/>
<keyword evidence="2" id="KW-0812">Transmembrane</keyword>
<comment type="subcellular location">
    <subcellularLocation>
        <location evidence="2">Cell membrane</location>
        <topology evidence="2">Lipid-anchor</topology>
    </subcellularLocation>
</comment>
<dbReference type="GO" id="GO:0005886">
    <property type="term" value="C:plasma membrane"/>
    <property type="evidence" value="ECO:0007669"/>
    <property type="project" value="UniProtKB-SubCell"/>
</dbReference>
<keyword evidence="2" id="KW-0732">Signal</keyword>
<gene>
    <name evidence="3" type="ORF">D3871_05110</name>
</gene>
<name>A0A3A3G0H0_9BURK</name>
<dbReference type="OrthoDB" id="9770517at2"/>
<comment type="caution">
    <text evidence="3">The sequence shown here is derived from an EMBL/GenBank/DDBJ whole genome shotgun (WGS) entry which is preliminary data.</text>
</comment>
<dbReference type="InterPro" id="IPR010131">
    <property type="entry name" value="MdtP/NodT-like"/>
</dbReference>
<dbReference type="RefSeq" id="WP_119769904.1">
    <property type="nucleotide sequence ID" value="NZ_QYUO01000001.1"/>
</dbReference>
<dbReference type="PANTHER" id="PTHR30203">
    <property type="entry name" value="OUTER MEMBRANE CATION EFFLUX PROTEIN"/>
    <property type="match status" value="1"/>
</dbReference>
<feature type="signal peptide" evidence="2">
    <location>
        <begin position="1"/>
        <end position="20"/>
    </location>
</feature>
<keyword evidence="2" id="KW-0472">Membrane</keyword>
<evidence type="ECO:0000313" key="4">
    <source>
        <dbReference type="Proteomes" id="UP000265955"/>
    </source>
</evidence>
<reference evidence="4" key="1">
    <citation type="submission" date="2018-09" db="EMBL/GenBank/DDBJ databases">
        <authorList>
            <person name="Zhu H."/>
        </authorList>
    </citation>
    <scope>NUCLEOTIDE SEQUENCE [LARGE SCALE GENOMIC DNA]</scope>
    <source>
        <strain evidence="4">K1R23-30</strain>
    </source>
</reference>